<dbReference type="RefSeq" id="WP_115558296.1">
    <property type="nucleotide sequence ID" value="NZ_CP031376.1"/>
</dbReference>
<dbReference type="AlphaFoldDB" id="A0A345Z466"/>
<dbReference type="Proteomes" id="UP000254792">
    <property type="component" value="Chromosome"/>
</dbReference>
<feature type="domain" description="Carrier" evidence="1">
    <location>
        <begin position="1"/>
        <end position="73"/>
    </location>
</feature>
<dbReference type="PROSITE" id="PS50075">
    <property type="entry name" value="CARRIER"/>
    <property type="match status" value="1"/>
</dbReference>
<sequence length="74" mass="8363">MKYFEEIKKALKQKGAKGEINKDTLFKNLGLDSLDLMDLVVELEENLGFTIPDDELPGIQTIGQLEKIIAELKK</sequence>
<dbReference type="Pfam" id="PF00550">
    <property type="entry name" value="PP-binding"/>
    <property type="match status" value="1"/>
</dbReference>
<evidence type="ECO:0000313" key="2">
    <source>
        <dbReference type="EMBL" id="AXK51395.1"/>
    </source>
</evidence>
<dbReference type="InterPro" id="IPR009081">
    <property type="entry name" value="PP-bd_ACP"/>
</dbReference>
<proteinExistence type="predicted"/>
<dbReference type="SUPFAM" id="SSF47336">
    <property type="entry name" value="ACP-like"/>
    <property type="match status" value="1"/>
</dbReference>
<organism evidence="2 3">
    <name type="scientific">Spiroplasma alleghenense</name>
    <dbReference type="NCBI Taxonomy" id="216931"/>
    <lineage>
        <taxon>Bacteria</taxon>
        <taxon>Bacillati</taxon>
        <taxon>Mycoplasmatota</taxon>
        <taxon>Mollicutes</taxon>
        <taxon>Entomoplasmatales</taxon>
        <taxon>Spiroplasmataceae</taxon>
        <taxon>Spiroplasma</taxon>
    </lineage>
</organism>
<dbReference type="Gene3D" id="1.10.1200.10">
    <property type="entry name" value="ACP-like"/>
    <property type="match status" value="1"/>
</dbReference>
<dbReference type="InterPro" id="IPR036736">
    <property type="entry name" value="ACP-like_sf"/>
</dbReference>
<name>A0A345Z466_9MOLU</name>
<keyword evidence="3" id="KW-1185">Reference proteome</keyword>
<evidence type="ECO:0000259" key="1">
    <source>
        <dbReference type="PROSITE" id="PS50075"/>
    </source>
</evidence>
<protein>
    <submittedName>
        <fullName evidence="2">Acyl carrier protein</fullName>
    </submittedName>
</protein>
<reference evidence="2 3" key="1">
    <citation type="submission" date="2018-07" db="EMBL/GenBank/DDBJ databases">
        <title>Complete genome sequence of Spiroplasma alleghenense PLHS-1 (ATCC 51752).</title>
        <authorList>
            <person name="Chou L."/>
            <person name="Lee T.-Y."/>
            <person name="Tsai Y.-M."/>
            <person name="Kuo C.-H."/>
        </authorList>
    </citation>
    <scope>NUCLEOTIDE SEQUENCE [LARGE SCALE GENOMIC DNA]</scope>
    <source>
        <strain evidence="2 3">PLHS-1</strain>
    </source>
</reference>
<dbReference type="EMBL" id="CP031376">
    <property type="protein sequence ID" value="AXK51395.1"/>
    <property type="molecule type" value="Genomic_DNA"/>
</dbReference>
<evidence type="ECO:0000313" key="3">
    <source>
        <dbReference type="Proteomes" id="UP000254792"/>
    </source>
</evidence>
<gene>
    <name evidence="2" type="primary">acpP</name>
    <name evidence="2" type="ORF">SALLE_v1c07250</name>
</gene>
<dbReference type="KEGG" id="salx:SALLE_v1c07250"/>
<accession>A0A345Z466</accession>